<evidence type="ECO:0000256" key="14">
    <source>
        <dbReference type="PIRSR" id="PIRSR600823-4"/>
    </source>
</evidence>
<feature type="compositionally biased region" description="Low complexity" evidence="17">
    <location>
        <begin position="306"/>
        <end position="328"/>
    </location>
</feature>
<dbReference type="Proteomes" id="UP000593564">
    <property type="component" value="Unassembled WGS sequence"/>
</dbReference>
<evidence type="ECO:0000256" key="15">
    <source>
        <dbReference type="PIRSR" id="PIRSR600823-5"/>
    </source>
</evidence>
<evidence type="ECO:0000259" key="18">
    <source>
        <dbReference type="PROSITE" id="PS50873"/>
    </source>
</evidence>
<feature type="binding site" evidence="13">
    <location>
        <position position="113"/>
    </location>
    <ligand>
        <name>Ca(2+)</name>
        <dbReference type="ChEBI" id="CHEBI:29108"/>
        <label>1</label>
    </ligand>
</feature>
<evidence type="ECO:0000313" key="20">
    <source>
        <dbReference type="Proteomes" id="UP000593564"/>
    </source>
</evidence>
<dbReference type="InterPro" id="IPR010255">
    <property type="entry name" value="Haem_peroxidase_sf"/>
</dbReference>
<feature type="active site" description="Proton acceptor" evidence="11">
    <location>
        <position position="112"/>
    </location>
</feature>
<feature type="disulfide bond" evidence="15">
    <location>
        <begin position="114"/>
        <end position="119"/>
    </location>
</feature>
<dbReference type="InterPro" id="IPR000823">
    <property type="entry name" value="Peroxidase_pln"/>
</dbReference>
<dbReference type="GO" id="GO:0005576">
    <property type="term" value="C:extracellular region"/>
    <property type="evidence" value="ECO:0007669"/>
    <property type="project" value="UniProtKB-SubCell"/>
</dbReference>
<dbReference type="InterPro" id="IPR019793">
    <property type="entry name" value="Peroxidases_heam-ligand_BS"/>
</dbReference>
<dbReference type="GO" id="GO:0046872">
    <property type="term" value="F:metal ion binding"/>
    <property type="evidence" value="ECO:0007669"/>
    <property type="project" value="UniProtKB-UniRule"/>
</dbReference>
<dbReference type="InterPro" id="IPR019794">
    <property type="entry name" value="Peroxidases_AS"/>
</dbReference>
<feature type="binding site" evidence="13">
    <location>
        <position position="120"/>
    </location>
    <ligand>
        <name>Ca(2+)</name>
        <dbReference type="ChEBI" id="CHEBI:29108"/>
        <label>1</label>
    </ligand>
</feature>
<evidence type="ECO:0000256" key="8">
    <source>
        <dbReference type="ARBA" id="ARBA00023002"/>
    </source>
</evidence>
<evidence type="ECO:0000256" key="6">
    <source>
        <dbReference type="ARBA" id="ARBA00022723"/>
    </source>
</evidence>
<evidence type="ECO:0000256" key="17">
    <source>
        <dbReference type="SAM" id="MobiDB-lite"/>
    </source>
</evidence>
<feature type="binding site" evidence="12">
    <location>
        <position position="231"/>
    </location>
    <ligand>
        <name>substrate</name>
    </ligand>
</feature>
<keyword evidence="5 16" id="KW-0349">Heme</keyword>
<dbReference type="EC" id="1.11.1.7" evidence="3 16"/>
<dbReference type="GO" id="GO:0042744">
    <property type="term" value="P:hydrogen peroxide catabolic process"/>
    <property type="evidence" value="ECO:0007669"/>
    <property type="project" value="UniProtKB-KW"/>
</dbReference>
<feature type="binding site" evidence="13">
    <location>
        <position position="336"/>
    </location>
    <ligand>
        <name>Ca(2+)</name>
        <dbReference type="ChEBI" id="CHEBI:29108"/>
        <label>2</label>
    </ligand>
</feature>
<dbReference type="InterPro" id="IPR002016">
    <property type="entry name" value="Haem_peroxidase"/>
</dbReference>
<keyword evidence="6 13" id="KW-0479">Metal-binding</keyword>
<dbReference type="Gene3D" id="1.10.520.10">
    <property type="match status" value="1"/>
</dbReference>
<keyword evidence="8 16" id="KW-0560">Oxidoreductase</keyword>
<reference evidence="20" key="1">
    <citation type="journal article" date="2020" name="Nat. Commun.">
        <title>Genome assembly of wild tea tree DASZ reveals pedigree and selection history of tea varieties.</title>
        <authorList>
            <person name="Zhang W."/>
            <person name="Zhang Y."/>
            <person name="Qiu H."/>
            <person name="Guo Y."/>
            <person name="Wan H."/>
            <person name="Zhang X."/>
            <person name="Scossa F."/>
            <person name="Alseekh S."/>
            <person name="Zhang Q."/>
            <person name="Wang P."/>
            <person name="Xu L."/>
            <person name="Schmidt M.H."/>
            <person name="Jia X."/>
            <person name="Li D."/>
            <person name="Zhu A."/>
            <person name="Guo F."/>
            <person name="Chen W."/>
            <person name="Ni D."/>
            <person name="Usadel B."/>
            <person name="Fernie A.R."/>
            <person name="Wen W."/>
        </authorList>
    </citation>
    <scope>NUCLEOTIDE SEQUENCE [LARGE SCALE GENOMIC DNA]</scope>
    <source>
        <strain evidence="20">cv. G240</strain>
    </source>
</reference>
<keyword evidence="16" id="KW-0964">Secreted</keyword>
<evidence type="ECO:0000256" key="10">
    <source>
        <dbReference type="ARBA" id="ARBA00023157"/>
    </source>
</evidence>
<keyword evidence="10 15" id="KW-1015">Disulfide bond</keyword>
<evidence type="ECO:0000256" key="11">
    <source>
        <dbReference type="PIRSR" id="PIRSR600823-1"/>
    </source>
</evidence>
<keyword evidence="20" id="KW-1185">Reference proteome</keyword>
<protein>
    <recommendedName>
        <fullName evidence="3 16">Peroxidase</fullName>
        <ecNumber evidence="3 16">1.11.1.7</ecNumber>
    </recommendedName>
</protein>
<comment type="similarity">
    <text evidence="2">Belongs to the peroxidase family. Ascorbate peroxidase subfamily.</text>
</comment>
<evidence type="ECO:0000256" key="13">
    <source>
        <dbReference type="PIRSR" id="PIRSR600823-3"/>
    </source>
</evidence>
<keyword evidence="16" id="KW-0732">Signal</keyword>
<dbReference type="GO" id="GO:0006979">
    <property type="term" value="P:response to oxidative stress"/>
    <property type="evidence" value="ECO:0007669"/>
    <property type="project" value="UniProtKB-UniRule"/>
</dbReference>
<dbReference type="SUPFAM" id="SSF48113">
    <property type="entry name" value="Heme-dependent peroxidases"/>
    <property type="match status" value="1"/>
</dbReference>
<feature type="domain" description="Plant heme peroxidase family profile" evidence="18">
    <location>
        <begin position="71"/>
        <end position="417"/>
    </location>
</feature>
<accession>A0A7J7FUW3</accession>
<evidence type="ECO:0000256" key="9">
    <source>
        <dbReference type="ARBA" id="ARBA00023004"/>
    </source>
</evidence>
<feature type="disulfide bond" evidence="15">
    <location>
        <begin position="81"/>
        <end position="160"/>
    </location>
</feature>
<dbReference type="Gene3D" id="1.10.420.10">
    <property type="entry name" value="Peroxidase, domain 2"/>
    <property type="match status" value="1"/>
</dbReference>
<organism evidence="19 20">
    <name type="scientific">Camellia sinensis</name>
    <name type="common">Tea plant</name>
    <name type="synonym">Thea sinensis</name>
    <dbReference type="NCBI Taxonomy" id="4442"/>
    <lineage>
        <taxon>Eukaryota</taxon>
        <taxon>Viridiplantae</taxon>
        <taxon>Streptophyta</taxon>
        <taxon>Embryophyta</taxon>
        <taxon>Tracheophyta</taxon>
        <taxon>Spermatophyta</taxon>
        <taxon>Magnoliopsida</taxon>
        <taxon>eudicotyledons</taxon>
        <taxon>Gunneridae</taxon>
        <taxon>Pentapetalae</taxon>
        <taxon>asterids</taxon>
        <taxon>Ericales</taxon>
        <taxon>Theaceae</taxon>
        <taxon>Camellia</taxon>
    </lineage>
</organism>
<feature type="signal peptide" evidence="16">
    <location>
        <begin position="1"/>
        <end position="25"/>
    </location>
</feature>
<keyword evidence="9 13" id="KW-0408">Iron</keyword>
<reference evidence="19 20" key="2">
    <citation type="submission" date="2020-07" db="EMBL/GenBank/DDBJ databases">
        <title>Genome assembly of wild tea tree DASZ reveals pedigree and selection history of tea varieties.</title>
        <authorList>
            <person name="Zhang W."/>
        </authorList>
    </citation>
    <scope>NUCLEOTIDE SEQUENCE [LARGE SCALE GENOMIC DNA]</scope>
    <source>
        <strain evidence="20">cv. G240</strain>
        <tissue evidence="19">Leaf</tissue>
    </source>
</reference>
<feature type="binding site" evidence="13">
    <location>
        <position position="118"/>
    </location>
    <ligand>
        <name>Ca(2+)</name>
        <dbReference type="ChEBI" id="CHEBI:29108"/>
        <label>1</label>
    </ligand>
</feature>
<dbReference type="PROSITE" id="PS50873">
    <property type="entry name" value="PEROXIDASE_4"/>
    <property type="match status" value="1"/>
</dbReference>
<evidence type="ECO:0000313" key="19">
    <source>
        <dbReference type="EMBL" id="KAF5932112.1"/>
    </source>
</evidence>
<evidence type="ECO:0000256" key="4">
    <source>
        <dbReference type="ARBA" id="ARBA00022559"/>
    </source>
</evidence>
<feature type="binding site" evidence="13">
    <location>
        <position position="122"/>
    </location>
    <ligand>
        <name>Ca(2+)</name>
        <dbReference type="ChEBI" id="CHEBI:29108"/>
        <label>1</label>
    </ligand>
</feature>
<dbReference type="PRINTS" id="PR00461">
    <property type="entry name" value="PLPEROXIDASE"/>
</dbReference>
<feature type="disulfide bond" evidence="15">
    <location>
        <begin position="268"/>
        <end position="300"/>
    </location>
</feature>
<comment type="subcellular location">
    <subcellularLocation>
        <location evidence="16">Secreted</location>
    </subcellularLocation>
</comment>
<proteinExistence type="inferred from homology"/>
<feature type="binding site" evidence="13">
    <location>
        <position position="134"/>
    </location>
    <ligand>
        <name>Ca(2+)</name>
        <dbReference type="ChEBI" id="CHEBI:29108"/>
        <label>1</label>
    </ligand>
</feature>
<dbReference type="CDD" id="cd00693">
    <property type="entry name" value="secretory_peroxidase"/>
    <property type="match status" value="1"/>
</dbReference>
<evidence type="ECO:0000256" key="2">
    <source>
        <dbReference type="ARBA" id="ARBA00006873"/>
    </source>
</evidence>
<keyword evidence="4 16" id="KW-0575">Peroxidase</keyword>
<comment type="function">
    <text evidence="16">Removal of H(2)O(2), oxidation of toxic reductants, biosynthesis and degradation of lignin, suberization, auxin catabolism, response to environmental stresses such as wounding, pathogen attack and oxidative stress.</text>
</comment>
<feature type="site" description="Transition state stabilizer" evidence="14">
    <location>
        <position position="108"/>
    </location>
</feature>
<name>A0A7J7FUW3_CAMSI</name>
<dbReference type="PROSITE" id="PS00436">
    <property type="entry name" value="PEROXIDASE_2"/>
    <property type="match status" value="1"/>
</dbReference>
<evidence type="ECO:0000256" key="5">
    <source>
        <dbReference type="ARBA" id="ARBA00022617"/>
    </source>
</evidence>
<feature type="chain" id="PRO_5029940156" description="Peroxidase" evidence="16">
    <location>
        <begin position="26"/>
        <end position="417"/>
    </location>
</feature>
<comment type="cofactor">
    <cofactor evidence="13 16">
        <name>Ca(2+)</name>
        <dbReference type="ChEBI" id="CHEBI:29108"/>
    </cofactor>
    <text evidence="13 16">Binds 2 calcium ions per subunit.</text>
</comment>
<dbReference type="Pfam" id="PF00141">
    <property type="entry name" value="peroxidase"/>
    <property type="match status" value="1"/>
</dbReference>
<comment type="similarity">
    <text evidence="16">Belongs to the peroxidase family. Classical plant (class III) peroxidase subfamily.</text>
</comment>
<gene>
    <name evidence="19" type="ORF">HYC85_028283</name>
</gene>
<dbReference type="AlphaFoldDB" id="A0A7J7FUW3"/>
<dbReference type="FunFam" id="1.10.420.10:FF:000001">
    <property type="entry name" value="Peroxidase"/>
    <property type="match status" value="1"/>
</dbReference>
<dbReference type="EMBL" id="JACBKZ010000014">
    <property type="protein sequence ID" value="KAF5932112.1"/>
    <property type="molecule type" value="Genomic_DNA"/>
</dbReference>
<feature type="disulfide bond" evidence="15">
    <location>
        <begin position="166"/>
        <end position="413"/>
    </location>
</feature>
<evidence type="ECO:0000256" key="7">
    <source>
        <dbReference type="ARBA" id="ARBA00022837"/>
    </source>
</evidence>
<comment type="cofactor">
    <cofactor evidence="13 16">
        <name>heme b</name>
        <dbReference type="ChEBI" id="CHEBI:60344"/>
    </cofactor>
    <text evidence="13 16">Binds 1 heme b (iron(II)-protoporphyrin IX) group per subunit.</text>
</comment>
<feature type="region of interest" description="Disordered" evidence="17">
    <location>
        <begin position="306"/>
        <end position="338"/>
    </location>
</feature>
<evidence type="ECO:0000256" key="16">
    <source>
        <dbReference type="RuleBase" id="RU362060"/>
    </source>
</evidence>
<keyword evidence="7 13" id="KW-0106">Calcium</keyword>
<evidence type="ECO:0000256" key="12">
    <source>
        <dbReference type="PIRSR" id="PIRSR600823-2"/>
    </source>
</evidence>
<evidence type="ECO:0000256" key="3">
    <source>
        <dbReference type="ARBA" id="ARBA00012313"/>
    </source>
</evidence>
<evidence type="ECO:0000256" key="1">
    <source>
        <dbReference type="ARBA" id="ARBA00000189"/>
    </source>
</evidence>
<keyword evidence="16" id="KW-0376">Hydrogen peroxide</keyword>
<dbReference type="PANTHER" id="PTHR31235">
    <property type="entry name" value="PEROXIDASE 25-RELATED"/>
    <property type="match status" value="1"/>
</dbReference>
<sequence length="417" mass="45789">MDLMRKLSFLVFLLCLLISLKKENAETKKGFRTITHSPSDSPSILVAPSMSRSIFFSKIAKKPEDIGNPRPLEYDFYRKSCPQAEKIIRSKVRSLYEVRSDVAPALLRLVFHDCFIEGCDASVLLDAVDGIDSEKESPPNETLKGFDLIDMIKSQLEEACPGVVSCADILVLGARESVVLVNISLSLSLCGLLSYLGLNLEFQAGGPFYPLQTGRRDSTLSFSEVATYELPNPQNDLPQIVASFASRGFNERETVSLLGAHSIGTIHCRFILNRLYNFGGTDEPDPTLDPQFLDLLRSKCNDSHTSLSPSPLLSPSSDDGSASRSSSSQEPGVEMDYQGRGSGFGSLYYRGLLESKGILYVDQQLTAEEKTEAWVRAYASDDSLFGRDFARAMMKLSNLGLLTGPMGQVRISCSKVA</sequence>
<dbReference type="PROSITE" id="PS00435">
    <property type="entry name" value="PEROXIDASE_1"/>
    <property type="match status" value="1"/>
</dbReference>
<feature type="binding site" description="axial binding residue" evidence="13">
    <location>
        <position position="261"/>
    </location>
    <ligand>
        <name>heme b</name>
        <dbReference type="ChEBI" id="CHEBI:60344"/>
    </ligand>
    <ligandPart>
        <name>Fe</name>
        <dbReference type="ChEBI" id="CHEBI:18248"/>
    </ligandPart>
</feature>
<dbReference type="PRINTS" id="PR00458">
    <property type="entry name" value="PEROXIDASE"/>
</dbReference>
<comment type="catalytic activity">
    <reaction evidence="1 16">
        <text>2 a phenolic donor + H2O2 = 2 a phenolic radical donor + 2 H2O</text>
        <dbReference type="Rhea" id="RHEA:56136"/>
        <dbReference type="ChEBI" id="CHEBI:15377"/>
        <dbReference type="ChEBI" id="CHEBI:16240"/>
        <dbReference type="ChEBI" id="CHEBI:139520"/>
        <dbReference type="ChEBI" id="CHEBI:139521"/>
        <dbReference type="EC" id="1.11.1.7"/>
    </reaction>
</comment>
<dbReference type="GO" id="GO:0140825">
    <property type="term" value="F:lactoperoxidase activity"/>
    <property type="evidence" value="ECO:0007669"/>
    <property type="project" value="UniProtKB-EC"/>
</dbReference>
<dbReference type="GO" id="GO:0020037">
    <property type="term" value="F:heme binding"/>
    <property type="evidence" value="ECO:0007669"/>
    <property type="project" value="UniProtKB-UniRule"/>
</dbReference>
<dbReference type="InterPro" id="IPR033905">
    <property type="entry name" value="Secretory_peroxidase"/>
</dbReference>
<comment type="caution">
    <text evidence="19">The sequence shown here is derived from an EMBL/GenBank/DDBJ whole genome shotgun (WGS) entry which is preliminary data.</text>
</comment>